<keyword evidence="1" id="KW-0812">Transmembrane</keyword>
<accession>A0A161WRL5</accession>
<reference evidence="3 4" key="1">
    <citation type="submission" date="2016-04" db="EMBL/GenBank/DDBJ databases">
        <authorList>
            <person name="Evans L.H."/>
            <person name="Alamgir A."/>
            <person name="Owens N."/>
            <person name="Weber N.D."/>
            <person name="Virtaneva K."/>
            <person name="Barbian K."/>
            <person name="Babar A."/>
            <person name="Rosenke K."/>
        </authorList>
    </citation>
    <scope>NUCLEOTIDE SEQUENCE [LARGE SCALE GENOMIC DNA]</scope>
    <source>
        <strain evidence="3 4">IFM 0406</strain>
    </source>
</reference>
<organism evidence="3 4">
    <name type="scientific">Nocardia terpenica</name>
    <dbReference type="NCBI Taxonomy" id="455432"/>
    <lineage>
        <taxon>Bacteria</taxon>
        <taxon>Bacillati</taxon>
        <taxon>Actinomycetota</taxon>
        <taxon>Actinomycetes</taxon>
        <taxon>Mycobacteriales</taxon>
        <taxon>Nocardiaceae</taxon>
        <taxon>Nocardia</taxon>
    </lineage>
</organism>
<name>A0A161WRL5_9NOCA</name>
<evidence type="ECO:0000313" key="4">
    <source>
        <dbReference type="Proteomes" id="UP000076512"/>
    </source>
</evidence>
<dbReference type="InterPro" id="IPR003399">
    <property type="entry name" value="Mce/MlaD"/>
</dbReference>
<dbReference type="AlphaFoldDB" id="A0A161WRL5"/>
<feature type="domain" description="Mce/MlaD" evidence="2">
    <location>
        <begin position="43"/>
        <end position="118"/>
    </location>
</feature>
<dbReference type="InterPro" id="IPR052336">
    <property type="entry name" value="MlaD_Phospholipid_Transporter"/>
</dbReference>
<dbReference type="GO" id="GO:0005576">
    <property type="term" value="C:extracellular region"/>
    <property type="evidence" value="ECO:0007669"/>
    <property type="project" value="TreeGrafter"/>
</dbReference>
<proteinExistence type="predicted"/>
<evidence type="ECO:0000313" key="3">
    <source>
        <dbReference type="EMBL" id="KZM76035.1"/>
    </source>
</evidence>
<feature type="transmembrane region" description="Helical" evidence="1">
    <location>
        <begin position="20"/>
        <end position="39"/>
    </location>
</feature>
<dbReference type="EMBL" id="LWGR01000002">
    <property type="protein sequence ID" value="KZM76035.1"/>
    <property type="molecule type" value="Genomic_DNA"/>
</dbReference>
<gene>
    <name evidence="3" type="ORF">AWN90_17200</name>
</gene>
<dbReference type="RefSeq" id="WP_067582041.1">
    <property type="nucleotide sequence ID" value="NZ_JABMCZ010000001.1"/>
</dbReference>
<dbReference type="STRING" id="455432.AWN90_17200"/>
<keyword evidence="1" id="KW-1133">Transmembrane helix</keyword>
<comment type="caution">
    <text evidence="3">The sequence shown here is derived from an EMBL/GenBank/DDBJ whole genome shotgun (WGS) entry which is preliminary data.</text>
</comment>
<evidence type="ECO:0000259" key="2">
    <source>
        <dbReference type="Pfam" id="PF02470"/>
    </source>
</evidence>
<evidence type="ECO:0000256" key="1">
    <source>
        <dbReference type="SAM" id="Phobius"/>
    </source>
</evidence>
<dbReference type="PANTHER" id="PTHR33371:SF18">
    <property type="entry name" value="MCE-FAMILY PROTEIN MCE3C"/>
    <property type="match status" value="1"/>
</dbReference>
<dbReference type="Pfam" id="PF02470">
    <property type="entry name" value="MlaD"/>
    <property type="match status" value="1"/>
</dbReference>
<sequence length="311" mass="33340">MLTPSFEYTGEERGELRWGVAGVAFVVVVLAICAAIYLIPLGKTTYTALLAEAESVQTGDDVRVAGISVGSVEGIELLPDGVRMRFTVDRDVFVGDASRLEVRMLTAVGGHYIALLPGGSKPLGARPIPAERVTLPYSLMRVFDDAATPLAQIDGDTLRRTVTALRQSLSDHPDSVRQLGDALNTLVGLLDRQRADVATALATADEYLRTIDSAKSTLGRLIRHIDGVENILIGKRDEINAALPLTIRLLSRIAALEPAYRTTLQPLADELARAMPDLQRLGEHLNQVITTLGDLTGRSAGLCVPLPGKGC</sequence>
<dbReference type="Proteomes" id="UP000076512">
    <property type="component" value="Unassembled WGS sequence"/>
</dbReference>
<dbReference type="PANTHER" id="PTHR33371">
    <property type="entry name" value="INTERMEMBRANE PHOSPHOLIPID TRANSPORT SYSTEM BINDING PROTEIN MLAD-RELATED"/>
    <property type="match status" value="1"/>
</dbReference>
<keyword evidence="1" id="KW-0472">Membrane</keyword>
<protein>
    <recommendedName>
        <fullName evidence="2">Mce/MlaD domain-containing protein</fullName>
    </recommendedName>
</protein>
<keyword evidence="4" id="KW-1185">Reference proteome</keyword>